<dbReference type="STRING" id="1300345.LF41_690"/>
<evidence type="ECO:0000256" key="5">
    <source>
        <dbReference type="ARBA" id="ARBA00022692"/>
    </source>
</evidence>
<dbReference type="InterPro" id="IPR003706">
    <property type="entry name" value="CstA_N"/>
</dbReference>
<dbReference type="PANTHER" id="PTHR30252:SF3">
    <property type="entry name" value="PYRUVATE_PROTON SYMPORTER BTST"/>
    <property type="match status" value="1"/>
</dbReference>
<keyword evidence="7 8" id="KW-0472">Membrane</keyword>
<dbReference type="eggNOG" id="COG1966">
    <property type="taxonomic scope" value="Bacteria"/>
</dbReference>
<evidence type="ECO:0000256" key="6">
    <source>
        <dbReference type="ARBA" id="ARBA00022989"/>
    </source>
</evidence>
<feature type="transmembrane region" description="Helical" evidence="8">
    <location>
        <begin position="92"/>
        <end position="112"/>
    </location>
</feature>
<evidence type="ECO:0000256" key="1">
    <source>
        <dbReference type="ARBA" id="ARBA00004651"/>
    </source>
</evidence>
<feature type="transmembrane region" description="Helical" evidence="8">
    <location>
        <begin position="321"/>
        <end position="346"/>
    </location>
</feature>
<keyword evidence="5 8" id="KW-0812">Transmembrane</keyword>
<dbReference type="PANTHER" id="PTHR30252">
    <property type="entry name" value="INNER MEMBRANE PEPTIDE TRANSPORTER"/>
    <property type="match status" value="1"/>
</dbReference>
<organism evidence="10 11">
    <name type="scientific">Lysobacter dokdonensis DS-58</name>
    <dbReference type="NCBI Taxonomy" id="1300345"/>
    <lineage>
        <taxon>Bacteria</taxon>
        <taxon>Pseudomonadati</taxon>
        <taxon>Pseudomonadota</taxon>
        <taxon>Gammaproteobacteria</taxon>
        <taxon>Lysobacterales</taxon>
        <taxon>Lysobacteraceae</taxon>
        <taxon>Noviluteimonas</taxon>
    </lineage>
</organism>
<feature type="transmembrane region" description="Helical" evidence="8">
    <location>
        <begin position="31"/>
        <end position="50"/>
    </location>
</feature>
<dbReference type="InterPro" id="IPR051605">
    <property type="entry name" value="CstA"/>
</dbReference>
<name>A0A0A2WKA2_9GAMM</name>
<dbReference type="PATRIC" id="fig|1300345.3.peg.2352"/>
<protein>
    <submittedName>
        <fullName evidence="10">Carbon starvation protein A</fullName>
    </submittedName>
</protein>
<keyword evidence="6 8" id="KW-1133">Transmembrane helix</keyword>
<dbReference type="EMBL" id="JRKJ01000018">
    <property type="protein sequence ID" value="KGQ18660.1"/>
    <property type="molecule type" value="Genomic_DNA"/>
</dbReference>
<feature type="transmembrane region" description="Helical" evidence="8">
    <location>
        <begin position="639"/>
        <end position="659"/>
    </location>
</feature>
<feature type="transmembrane region" description="Helical" evidence="8">
    <location>
        <begin position="465"/>
        <end position="488"/>
    </location>
</feature>
<dbReference type="GO" id="GO:0009267">
    <property type="term" value="P:cellular response to starvation"/>
    <property type="evidence" value="ECO:0007669"/>
    <property type="project" value="InterPro"/>
</dbReference>
<evidence type="ECO:0000256" key="7">
    <source>
        <dbReference type="ARBA" id="ARBA00023136"/>
    </source>
</evidence>
<dbReference type="AlphaFoldDB" id="A0A0A2WKA2"/>
<evidence type="ECO:0000313" key="11">
    <source>
        <dbReference type="Proteomes" id="UP000030518"/>
    </source>
</evidence>
<keyword evidence="3" id="KW-0813">Transport</keyword>
<feature type="transmembrane region" description="Helical" evidence="8">
    <location>
        <begin position="216"/>
        <end position="234"/>
    </location>
</feature>
<feature type="transmembrane region" description="Helical" evidence="8">
    <location>
        <begin position="540"/>
        <end position="565"/>
    </location>
</feature>
<feature type="transmembrane region" description="Helical" evidence="8">
    <location>
        <begin position="118"/>
        <end position="139"/>
    </location>
</feature>
<evidence type="ECO:0000256" key="8">
    <source>
        <dbReference type="SAM" id="Phobius"/>
    </source>
</evidence>
<feature type="domain" description="CstA N-terminal" evidence="9">
    <location>
        <begin position="33"/>
        <end position="590"/>
    </location>
</feature>
<feature type="transmembrane region" description="Helical" evidence="8">
    <location>
        <begin position="283"/>
        <end position="301"/>
    </location>
</feature>
<accession>A0A0A2WKA2</accession>
<evidence type="ECO:0000256" key="3">
    <source>
        <dbReference type="ARBA" id="ARBA00022448"/>
    </source>
</evidence>
<evidence type="ECO:0000256" key="2">
    <source>
        <dbReference type="ARBA" id="ARBA00007755"/>
    </source>
</evidence>
<gene>
    <name evidence="10" type="ORF">LF41_690</name>
</gene>
<feature type="transmembrane region" description="Helical" evidence="8">
    <location>
        <begin position="160"/>
        <end position="181"/>
    </location>
</feature>
<keyword evidence="11" id="KW-1185">Reference proteome</keyword>
<feature type="transmembrane region" description="Helical" evidence="8">
    <location>
        <begin position="254"/>
        <end position="276"/>
    </location>
</feature>
<feature type="transmembrane region" description="Helical" evidence="8">
    <location>
        <begin position="187"/>
        <end position="209"/>
    </location>
</feature>
<dbReference type="OrthoDB" id="9761224at2"/>
<evidence type="ECO:0000256" key="4">
    <source>
        <dbReference type="ARBA" id="ARBA00022475"/>
    </source>
</evidence>
<comment type="similarity">
    <text evidence="2">Belongs to the peptide transporter carbon starvation (CstA) (TC 2.A.114) family.</text>
</comment>
<feature type="transmembrane region" description="Helical" evidence="8">
    <location>
        <begin position="509"/>
        <end position="528"/>
    </location>
</feature>
<keyword evidence="4" id="KW-1003">Cell membrane</keyword>
<dbReference type="Pfam" id="PF02554">
    <property type="entry name" value="CstA"/>
    <property type="match status" value="1"/>
</dbReference>
<evidence type="ECO:0000313" key="10">
    <source>
        <dbReference type="EMBL" id="KGQ18660.1"/>
    </source>
</evidence>
<feature type="transmembrane region" description="Helical" evidence="8">
    <location>
        <begin position="572"/>
        <end position="592"/>
    </location>
</feature>
<feature type="transmembrane region" description="Helical" evidence="8">
    <location>
        <begin position="367"/>
        <end position="392"/>
    </location>
</feature>
<reference evidence="10 11" key="1">
    <citation type="submission" date="2014-09" db="EMBL/GenBank/DDBJ databases">
        <title>Genome sequences of Lysobacter dokdonensis DS-58.</title>
        <authorList>
            <person name="Kim J.F."/>
            <person name="Kwak M.-J."/>
        </authorList>
    </citation>
    <scope>NUCLEOTIDE SEQUENCE [LARGE SCALE GENOMIC DNA]</scope>
    <source>
        <strain evidence="10 11">DS-58</strain>
    </source>
</reference>
<sequence length="685" mass="73055">MRKLAWLGWGALALFAAMCLATLALSRGESVGALWIVSAAVSVFFIGYRFHARYIAEKALGIDPTRATPAWRRNDGLDYVPTQKSVLFGHHFAAIAGAGPLVGPVLAAQMGYMPGLLWILFGVVLAGAVQDMIVLFLSVRRDGRSLGEMIRTELGAAAGVTAMIGILAIMVILLAVLALVVVKALAISPWGTFTVAMTIPIALLMGAWLRWFRPGRILEASVIGLVLLLASIWLGGHVAASPEWAPLFTFDGKALAWMLIAYGFIAAVLPVWMLLAPRDYLSTFLKIGTVVLLALAILVAMPELKMPAMTRFVDGSGPVFAGALFPFLFITIACGAISGFHALIASGTTPKMISNEREIRAIGYGGMLMEAFVAVMALVAACVLDPAVYFAMNSPAAAIGTTADSAAQAIAQWGFVISPEVLTQTARDIGETTILSRTGGAPTLAVGMAQILHGIAGGTGMMAFWYHYAILFEALFILTTIDAGTRVARFMIQEVVGLAVPAFKRTESWTANLVCTALAVAGWGWFLYQGVVDPLGGINTLWPLFGIANQMLAGLAMIFVCAVLVKMKRERFLWVAAVPTTWLLVCTLTAGWQKLFHSDPKIGFLSNARRFSDALARGEVLAPAKSLDEMRRVVFNNHLDAALCALFMGVVVLTLVFALRAALQARRSGTPTAVETPHVALDAAG</sequence>
<evidence type="ECO:0000259" key="9">
    <source>
        <dbReference type="Pfam" id="PF02554"/>
    </source>
</evidence>
<dbReference type="RefSeq" id="WP_036170000.1">
    <property type="nucleotide sequence ID" value="NZ_JRKJ01000018.1"/>
</dbReference>
<dbReference type="GO" id="GO:0005886">
    <property type="term" value="C:plasma membrane"/>
    <property type="evidence" value="ECO:0007669"/>
    <property type="project" value="UniProtKB-SubCell"/>
</dbReference>
<comment type="caution">
    <text evidence="10">The sequence shown here is derived from an EMBL/GenBank/DDBJ whole genome shotgun (WGS) entry which is preliminary data.</text>
</comment>
<proteinExistence type="inferred from homology"/>
<comment type="subcellular location">
    <subcellularLocation>
        <location evidence="1">Cell membrane</location>
        <topology evidence="1">Multi-pass membrane protein</topology>
    </subcellularLocation>
</comment>
<dbReference type="Proteomes" id="UP000030518">
    <property type="component" value="Unassembled WGS sequence"/>
</dbReference>